<evidence type="ECO:0000256" key="5">
    <source>
        <dbReference type="ARBA" id="ARBA00016603"/>
    </source>
</evidence>
<evidence type="ECO:0000256" key="8">
    <source>
        <dbReference type="ARBA" id="ARBA00022827"/>
    </source>
</evidence>
<dbReference type="PANTHER" id="PTHR22912:SF93">
    <property type="entry name" value="SOLUBLE PYRIDINE NUCLEOTIDE TRANSHYDROGENASE"/>
    <property type="match status" value="1"/>
</dbReference>
<dbReference type="InterPro" id="IPR016156">
    <property type="entry name" value="FAD/NAD-linked_Rdtase_dimer_sf"/>
</dbReference>
<proteinExistence type="inferred from homology"/>
<keyword evidence="8 13" id="KW-0274">FAD</keyword>
<dbReference type="GO" id="GO:0003957">
    <property type="term" value="F:NAD(P)+ transhydrogenase (Si-specific) activity"/>
    <property type="evidence" value="ECO:0007669"/>
    <property type="project" value="UniProtKB-EC"/>
</dbReference>
<comment type="caution">
    <text evidence="17">The sequence shown here is derived from an EMBL/GenBank/DDBJ whole genome shotgun (WGS) entry which is preliminary data.</text>
</comment>
<accession>A0A7W4IAB2</accession>
<reference evidence="17 18" key="1">
    <citation type="submission" date="2020-04" db="EMBL/GenBank/DDBJ databases">
        <title>Description of novel Gluconacetobacter.</title>
        <authorList>
            <person name="Sombolestani A."/>
        </authorList>
    </citation>
    <scope>NUCLEOTIDE SEQUENCE [LARGE SCALE GENOMIC DNA]</scope>
    <source>
        <strain evidence="17 18">LMG 19747</strain>
    </source>
</reference>
<keyword evidence="13" id="KW-0547">Nucleotide-binding</keyword>
<dbReference type="SUPFAM" id="SSF51905">
    <property type="entry name" value="FAD/NAD(P)-binding domain"/>
    <property type="match status" value="1"/>
</dbReference>
<feature type="binding site" evidence="13">
    <location>
        <position position="54"/>
    </location>
    <ligand>
        <name>FAD</name>
        <dbReference type="ChEBI" id="CHEBI:57692"/>
    </ligand>
</feature>
<evidence type="ECO:0000256" key="4">
    <source>
        <dbReference type="ARBA" id="ARBA00012772"/>
    </source>
</evidence>
<feature type="binding site" evidence="13">
    <location>
        <position position="271"/>
    </location>
    <ligand>
        <name>NAD(+)</name>
        <dbReference type="ChEBI" id="CHEBI:57540"/>
    </ligand>
</feature>
<dbReference type="InterPro" id="IPR001100">
    <property type="entry name" value="Pyr_nuc-diS_OxRdtase"/>
</dbReference>
<evidence type="ECO:0000256" key="10">
    <source>
        <dbReference type="ARBA" id="ARBA00023002"/>
    </source>
</evidence>
<evidence type="ECO:0000256" key="2">
    <source>
        <dbReference type="ARBA" id="ARBA00004496"/>
    </source>
</evidence>
<evidence type="ECO:0000313" key="18">
    <source>
        <dbReference type="Proteomes" id="UP000589085"/>
    </source>
</evidence>
<comment type="cofactor">
    <cofactor evidence="13">
        <name>FAD</name>
        <dbReference type="ChEBI" id="CHEBI:57692"/>
    </cofactor>
    <text evidence="13">Binds 1 FAD per subunit.</text>
</comment>
<feature type="domain" description="FAD/NAD(P)-binding" evidence="16">
    <location>
        <begin position="7"/>
        <end position="328"/>
    </location>
</feature>
<dbReference type="PANTHER" id="PTHR22912">
    <property type="entry name" value="DISULFIDE OXIDOREDUCTASE"/>
    <property type="match status" value="1"/>
</dbReference>
<dbReference type="AlphaFoldDB" id="A0A7W4IAB2"/>
<dbReference type="InterPro" id="IPR023753">
    <property type="entry name" value="FAD/NAD-binding_dom"/>
</dbReference>
<dbReference type="EC" id="1.6.1.1" evidence="4"/>
<dbReference type="NCBIfam" id="NF003585">
    <property type="entry name" value="PRK05249.1"/>
    <property type="match status" value="1"/>
</dbReference>
<feature type="domain" description="Pyridine nucleotide-disulphide oxidoreductase dimerisation" evidence="15">
    <location>
        <begin position="348"/>
        <end position="455"/>
    </location>
</feature>
<feature type="binding site" evidence="13">
    <location>
        <position position="313"/>
    </location>
    <ligand>
        <name>FAD</name>
        <dbReference type="ChEBI" id="CHEBI:57692"/>
    </ligand>
</feature>
<dbReference type="PIRSF" id="PIRSF000350">
    <property type="entry name" value="Mercury_reductase_MerA"/>
    <property type="match status" value="1"/>
</dbReference>
<evidence type="ECO:0000256" key="1">
    <source>
        <dbReference type="ARBA" id="ARBA00002842"/>
    </source>
</evidence>
<dbReference type="GO" id="GO:0050660">
    <property type="term" value="F:flavin adenine dinucleotide binding"/>
    <property type="evidence" value="ECO:0007669"/>
    <property type="project" value="TreeGrafter"/>
</dbReference>
<evidence type="ECO:0000256" key="9">
    <source>
        <dbReference type="ARBA" id="ARBA00022857"/>
    </source>
</evidence>
<dbReference type="PRINTS" id="PR00411">
    <property type="entry name" value="PNDRDTASEI"/>
</dbReference>
<dbReference type="GO" id="GO:0005829">
    <property type="term" value="C:cytosol"/>
    <property type="evidence" value="ECO:0007669"/>
    <property type="project" value="TreeGrafter"/>
</dbReference>
<comment type="subcellular location">
    <subcellularLocation>
        <location evidence="2">Cytoplasm</location>
    </subcellularLocation>
</comment>
<keyword evidence="6" id="KW-0963">Cytoplasm</keyword>
<name>A0A7W4IAB2_9PROT</name>
<dbReference type="RefSeq" id="WP_182996021.1">
    <property type="nucleotide sequence ID" value="NZ_JABEQJ010000002.1"/>
</dbReference>
<protein>
    <recommendedName>
        <fullName evidence="5">Soluble pyridine nucleotide transhydrogenase</fullName>
        <ecNumber evidence="4">1.6.1.1</ecNumber>
    </recommendedName>
    <alternativeName>
        <fullName evidence="12">NAD(P)(+) transhydrogenase [B-specific]</fullName>
    </alternativeName>
</protein>
<dbReference type="GO" id="GO:0006103">
    <property type="term" value="P:2-oxoglutarate metabolic process"/>
    <property type="evidence" value="ECO:0007669"/>
    <property type="project" value="TreeGrafter"/>
</dbReference>
<evidence type="ECO:0000256" key="6">
    <source>
        <dbReference type="ARBA" id="ARBA00022490"/>
    </source>
</evidence>
<dbReference type="SUPFAM" id="SSF55424">
    <property type="entry name" value="FAD/NAD-linked reductases, dimerisation (C-terminal) domain"/>
    <property type="match status" value="1"/>
</dbReference>
<feature type="binding site" evidence="13">
    <location>
        <begin position="184"/>
        <end position="191"/>
    </location>
    <ligand>
        <name>NAD(+)</name>
        <dbReference type="ChEBI" id="CHEBI:57540"/>
    </ligand>
</feature>
<dbReference type="Proteomes" id="UP000589085">
    <property type="component" value="Unassembled WGS sequence"/>
</dbReference>
<keyword evidence="9" id="KW-0521">NADP</keyword>
<evidence type="ECO:0000259" key="15">
    <source>
        <dbReference type="Pfam" id="PF02852"/>
    </source>
</evidence>
<dbReference type="Pfam" id="PF02852">
    <property type="entry name" value="Pyr_redox_dim"/>
    <property type="match status" value="1"/>
</dbReference>
<feature type="region of interest" description="Disordered" evidence="14">
    <location>
        <begin position="470"/>
        <end position="500"/>
    </location>
</feature>
<comment type="function">
    <text evidence="1">Conversion of NADPH, generated by peripheral catabolic pathways, to NADH, which can enter the respiratory chain for energy generation.</text>
</comment>
<dbReference type="GO" id="GO:0004148">
    <property type="term" value="F:dihydrolipoyl dehydrogenase (NADH) activity"/>
    <property type="evidence" value="ECO:0007669"/>
    <property type="project" value="TreeGrafter"/>
</dbReference>
<dbReference type="EMBL" id="JABEQJ010000002">
    <property type="protein sequence ID" value="MBB2159168.1"/>
    <property type="molecule type" value="Genomic_DNA"/>
</dbReference>
<sequence>MIAAYDYDLIVIGSGPSGRRAAVQASKFGRSVLVIERQAQVGGVSVHSGTIPSKTLRETILNLTGWRERGFYGVNYRVKQSIDAQDLSMRLYKTIQGEVEVLEHQFARNDIAVTRGTARFIDRHTISIAGEEGVEQRARGRAIVIAVGSVPHRPAYVPFDDASIIDSDGMTRLACLPRSLTVIGGGVIGIEYATIFSALGVRVTIVDQREHVLEFIDHETIEEFVHQLRDRGVNFRLGSTVESIAIEAGQPVAILEGGRRVRADLLLYTGGRQGATDALDLEAAGLKADSRGRLKVDPITFQTEIPNIYATGDVIGFPALASTSMEQGRIAACHACGQPVPPAPKFFPYGIYAVPEISTVGLSEDEARTRKIPYETGIARFRETSRGVIMGKSEGFLKLVVGLDGHRILGVHIVGEGATELIHIGQAVMNFNGSVEYFIEATFNYPTFAEAYKIAALDVWNRITPRDAVEGVSPAVSPPESAPRRATRRPGGIGNRKTAS</sequence>
<keyword evidence="7" id="KW-0285">Flavoprotein</keyword>
<evidence type="ECO:0000256" key="3">
    <source>
        <dbReference type="ARBA" id="ARBA00007532"/>
    </source>
</evidence>
<keyword evidence="10 17" id="KW-0560">Oxidoreductase</keyword>
<dbReference type="Pfam" id="PF07992">
    <property type="entry name" value="Pyr_redox_2"/>
    <property type="match status" value="1"/>
</dbReference>
<dbReference type="FunFam" id="3.30.390.30:FF:000001">
    <property type="entry name" value="Dihydrolipoyl dehydrogenase"/>
    <property type="match status" value="1"/>
</dbReference>
<keyword evidence="11 13" id="KW-0520">NAD</keyword>
<evidence type="ECO:0000256" key="11">
    <source>
        <dbReference type="ARBA" id="ARBA00023027"/>
    </source>
</evidence>
<dbReference type="PRINTS" id="PR00368">
    <property type="entry name" value="FADPNR"/>
</dbReference>
<evidence type="ECO:0000256" key="14">
    <source>
        <dbReference type="SAM" id="MobiDB-lite"/>
    </source>
</evidence>
<dbReference type="Gene3D" id="3.30.390.30">
    <property type="match status" value="1"/>
</dbReference>
<dbReference type="InterPro" id="IPR004099">
    <property type="entry name" value="Pyr_nucl-diS_OxRdtase_dimer"/>
</dbReference>
<dbReference type="InterPro" id="IPR036188">
    <property type="entry name" value="FAD/NAD-bd_sf"/>
</dbReference>
<evidence type="ECO:0000313" key="17">
    <source>
        <dbReference type="EMBL" id="MBB2159168.1"/>
    </source>
</evidence>
<evidence type="ECO:0000256" key="13">
    <source>
        <dbReference type="PIRSR" id="PIRSR000350-3"/>
    </source>
</evidence>
<comment type="similarity">
    <text evidence="3">Belongs to the class-I pyridine nucleotide-disulfide oxidoreductase family.</text>
</comment>
<evidence type="ECO:0000259" key="16">
    <source>
        <dbReference type="Pfam" id="PF07992"/>
    </source>
</evidence>
<gene>
    <name evidence="17" type="primary">sthA</name>
    <name evidence="17" type="ORF">HLH48_03080</name>
</gene>
<dbReference type="InterPro" id="IPR050151">
    <property type="entry name" value="Class-I_Pyr_Nuc-Dis_Oxidored"/>
</dbReference>
<evidence type="ECO:0000256" key="12">
    <source>
        <dbReference type="ARBA" id="ARBA00031183"/>
    </source>
</evidence>
<dbReference type="Gene3D" id="3.50.50.60">
    <property type="entry name" value="FAD/NAD(P)-binding domain"/>
    <property type="match status" value="2"/>
</dbReference>
<organism evidence="17 18">
    <name type="scientific">Gluconacetobacter sacchari</name>
    <dbReference type="NCBI Taxonomy" id="92759"/>
    <lineage>
        <taxon>Bacteria</taxon>
        <taxon>Pseudomonadati</taxon>
        <taxon>Pseudomonadota</taxon>
        <taxon>Alphaproteobacteria</taxon>
        <taxon>Acetobacterales</taxon>
        <taxon>Acetobacteraceae</taxon>
        <taxon>Gluconacetobacter</taxon>
    </lineage>
</organism>
<evidence type="ECO:0000256" key="7">
    <source>
        <dbReference type="ARBA" id="ARBA00022630"/>
    </source>
</evidence>